<accession>A0A8H3FHY9</accession>
<gene>
    <name evidence="2" type="ORF">ALECFALPRED_003413</name>
</gene>
<reference evidence="2" key="1">
    <citation type="submission" date="2021-03" db="EMBL/GenBank/DDBJ databases">
        <authorList>
            <person name="Tagirdzhanova G."/>
        </authorList>
    </citation>
    <scope>NUCLEOTIDE SEQUENCE</scope>
</reference>
<feature type="region of interest" description="Disordered" evidence="1">
    <location>
        <begin position="1"/>
        <end position="112"/>
    </location>
</feature>
<organism evidence="2 3">
    <name type="scientific">Alectoria fallacina</name>
    <dbReference type="NCBI Taxonomy" id="1903189"/>
    <lineage>
        <taxon>Eukaryota</taxon>
        <taxon>Fungi</taxon>
        <taxon>Dikarya</taxon>
        <taxon>Ascomycota</taxon>
        <taxon>Pezizomycotina</taxon>
        <taxon>Lecanoromycetes</taxon>
        <taxon>OSLEUM clade</taxon>
        <taxon>Lecanoromycetidae</taxon>
        <taxon>Lecanorales</taxon>
        <taxon>Lecanorineae</taxon>
        <taxon>Parmeliaceae</taxon>
        <taxon>Alectoria</taxon>
    </lineage>
</organism>
<comment type="caution">
    <text evidence="2">The sequence shown here is derived from an EMBL/GenBank/DDBJ whole genome shotgun (WGS) entry which is preliminary data.</text>
</comment>
<feature type="compositionally biased region" description="Polar residues" evidence="1">
    <location>
        <begin position="75"/>
        <end position="85"/>
    </location>
</feature>
<dbReference type="Proteomes" id="UP000664203">
    <property type="component" value="Unassembled WGS sequence"/>
</dbReference>
<feature type="compositionally biased region" description="Basic and acidic residues" evidence="1">
    <location>
        <begin position="97"/>
        <end position="112"/>
    </location>
</feature>
<sequence length="112" mass="11848">MPPRIGLNGTIVKPSSSTKSQRTVRPTASKVIDLTRDSTDEISGNISGEEPAEKEDSEDAPGRHGEGPNGGRGLQQLSACTQGRTSLGAGQATIGRQKTDDHQRVLRRAQEG</sequence>
<name>A0A8H3FHY9_9LECA</name>
<protein>
    <submittedName>
        <fullName evidence="2">Uncharacterized protein</fullName>
    </submittedName>
</protein>
<proteinExistence type="predicted"/>
<dbReference type="EMBL" id="CAJPDR010000213">
    <property type="protein sequence ID" value="CAF9926306.1"/>
    <property type="molecule type" value="Genomic_DNA"/>
</dbReference>
<dbReference type="AlphaFoldDB" id="A0A8H3FHY9"/>
<evidence type="ECO:0000313" key="3">
    <source>
        <dbReference type="Proteomes" id="UP000664203"/>
    </source>
</evidence>
<feature type="compositionally biased region" description="Polar residues" evidence="1">
    <location>
        <begin position="13"/>
        <end position="26"/>
    </location>
</feature>
<dbReference type="OrthoDB" id="10560954at2759"/>
<evidence type="ECO:0000256" key="1">
    <source>
        <dbReference type="SAM" id="MobiDB-lite"/>
    </source>
</evidence>
<keyword evidence="3" id="KW-1185">Reference proteome</keyword>
<feature type="compositionally biased region" description="Acidic residues" evidence="1">
    <location>
        <begin position="50"/>
        <end position="59"/>
    </location>
</feature>
<evidence type="ECO:0000313" key="2">
    <source>
        <dbReference type="EMBL" id="CAF9926306.1"/>
    </source>
</evidence>